<feature type="transmembrane region" description="Helical" evidence="1">
    <location>
        <begin position="75"/>
        <end position="96"/>
    </location>
</feature>
<organism evidence="2 3">
    <name type="scientific">Geovibrio thiophilus</name>
    <dbReference type="NCBI Taxonomy" id="139438"/>
    <lineage>
        <taxon>Bacteria</taxon>
        <taxon>Pseudomonadati</taxon>
        <taxon>Deferribacterota</taxon>
        <taxon>Deferribacteres</taxon>
        <taxon>Deferribacterales</taxon>
        <taxon>Geovibrionaceae</taxon>
        <taxon>Geovibrio</taxon>
    </lineage>
</organism>
<keyword evidence="3" id="KW-1185">Reference proteome</keyword>
<dbReference type="EMBL" id="CP035108">
    <property type="protein sequence ID" value="QAR33458.1"/>
    <property type="molecule type" value="Genomic_DNA"/>
</dbReference>
<keyword evidence="1" id="KW-0472">Membrane</keyword>
<feature type="transmembrane region" description="Helical" evidence="1">
    <location>
        <begin position="49"/>
        <end position="68"/>
    </location>
</feature>
<dbReference type="Proteomes" id="UP000287502">
    <property type="component" value="Chromosome"/>
</dbReference>
<gene>
    <name evidence="2" type="ORF">EP073_08605</name>
</gene>
<reference evidence="2 3" key="1">
    <citation type="submission" date="2019-01" db="EMBL/GenBank/DDBJ databases">
        <title>Geovibrio thiophilus DSM 11263, complete genome.</title>
        <authorList>
            <person name="Spring S."/>
            <person name="Bunk B."/>
            <person name="Sproer C."/>
        </authorList>
    </citation>
    <scope>NUCLEOTIDE SEQUENCE [LARGE SCALE GENOMIC DNA]</scope>
    <source>
        <strain evidence="2 3">DSM 11263</strain>
    </source>
</reference>
<evidence type="ECO:0000256" key="1">
    <source>
        <dbReference type="SAM" id="Phobius"/>
    </source>
</evidence>
<sequence>MTKNSSGMRYKAEVASRVLLAVFGGYALSAFVTLWITKFMPFEPRYAATAANMLFYLIYTCAVIWSFANIRTITAWLGICIPAALLGGLLLLPWSVQ</sequence>
<feature type="transmembrane region" description="Helical" evidence="1">
    <location>
        <begin position="18"/>
        <end position="37"/>
    </location>
</feature>
<keyword evidence="1" id="KW-1133">Transmembrane helix</keyword>
<evidence type="ECO:0000313" key="2">
    <source>
        <dbReference type="EMBL" id="QAR33458.1"/>
    </source>
</evidence>
<dbReference type="AlphaFoldDB" id="A0A3R6AYG9"/>
<evidence type="ECO:0000313" key="3">
    <source>
        <dbReference type="Proteomes" id="UP000287502"/>
    </source>
</evidence>
<dbReference type="RefSeq" id="WP_128466744.1">
    <property type="nucleotide sequence ID" value="NZ_CP035108.1"/>
</dbReference>
<protein>
    <submittedName>
        <fullName evidence="2">Iron transporter</fullName>
    </submittedName>
</protein>
<name>A0A3R6AYG9_9BACT</name>
<keyword evidence="1" id="KW-0812">Transmembrane</keyword>
<dbReference type="OrthoDB" id="1684279at2"/>
<dbReference type="KEGG" id="gtl:EP073_08605"/>
<proteinExistence type="predicted"/>
<accession>A0A3R6AYG9</accession>